<evidence type="ECO:0008006" key="5">
    <source>
        <dbReference type="Google" id="ProtNLM"/>
    </source>
</evidence>
<dbReference type="EMBL" id="JANJYI010000007">
    <property type="protein sequence ID" value="KAK2641120.1"/>
    <property type="molecule type" value="Genomic_DNA"/>
</dbReference>
<keyword evidence="1" id="KW-0677">Repeat</keyword>
<dbReference type="InterPro" id="IPR011990">
    <property type="entry name" value="TPR-like_helical_dom_sf"/>
</dbReference>
<dbReference type="FunFam" id="1.25.40.10:FF:000073">
    <property type="entry name" value="Pentatricopeptide repeat-containing protein chloroplastic"/>
    <property type="match status" value="1"/>
</dbReference>
<dbReference type="Pfam" id="PF01535">
    <property type="entry name" value="PPR"/>
    <property type="match status" value="1"/>
</dbReference>
<sequence length="147" mass="16868">MEHFDHRLCSKCSCSEPIEVYQMMEECTEKIPNKGTLVSILPAYSHVGALRQGMKIHGRVIKDRLYLDVFVGTCLIDMYGKCGRLDDSMSLFYQMPRRISVPWNAIIFCHGVHGHDDKALNLFREMLDEGEKPDHITFVVCIFVVSL</sequence>
<name>A0AAD9TRX1_9ROSI</name>
<evidence type="ECO:0000256" key="2">
    <source>
        <dbReference type="PROSITE-ProRule" id="PRU00708"/>
    </source>
</evidence>
<dbReference type="GO" id="GO:0009451">
    <property type="term" value="P:RNA modification"/>
    <property type="evidence" value="ECO:0007669"/>
    <property type="project" value="InterPro"/>
</dbReference>
<dbReference type="Pfam" id="PF13041">
    <property type="entry name" value="PPR_2"/>
    <property type="match status" value="1"/>
</dbReference>
<evidence type="ECO:0000313" key="3">
    <source>
        <dbReference type="EMBL" id="KAK2641120.1"/>
    </source>
</evidence>
<dbReference type="InterPro" id="IPR046960">
    <property type="entry name" value="PPR_At4g14850-like_plant"/>
</dbReference>
<keyword evidence="4" id="KW-1185">Reference proteome</keyword>
<dbReference type="NCBIfam" id="TIGR00756">
    <property type="entry name" value="PPR"/>
    <property type="match status" value="2"/>
</dbReference>
<dbReference type="PROSITE" id="PS51375">
    <property type="entry name" value="PPR"/>
    <property type="match status" value="1"/>
</dbReference>
<evidence type="ECO:0000313" key="4">
    <source>
        <dbReference type="Proteomes" id="UP001280121"/>
    </source>
</evidence>
<dbReference type="Gene3D" id="1.25.40.10">
    <property type="entry name" value="Tetratricopeptide repeat domain"/>
    <property type="match status" value="1"/>
</dbReference>
<dbReference type="InterPro" id="IPR002885">
    <property type="entry name" value="PPR_rpt"/>
</dbReference>
<dbReference type="AlphaFoldDB" id="A0AAD9TRX1"/>
<dbReference type="Proteomes" id="UP001280121">
    <property type="component" value="Unassembled WGS sequence"/>
</dbReference>
<organism evidence="3 4">
    <name type="scientific">Dipteronia dyeriana</name>
    <dbReference type="NCBI Taxonomy" id="168575"/>
    <lineage>
        <taxon>Eukaryota</taxon>
        <taxon>Viridiplantae</taxon>
        <taxon>Streptophyta</taxon>
        <taxon>Embryophyta</taxon>
        <taxon>Tracheophyta</taxon>
        <taxon>Spermatophyta</taxon>
        <taxon>Magnoliopsida</taxon>
        <taxon>eudicotyledons</taxon>
        <taxon>Gunneridae</taxon>
        <taxon>Pentapetalae</taxon>
        <taxon>rosids</taxon>
        <taxon>malvids</taxon>
        <taxon>Sapindales</taxon>
        <taxon>Sapindaceae</taxon>
        <taxon>Hippocastanoideae</taxon>
        <taxon>Acereae</taxon>
        <taxon>Dipteronia</taxon>
    </lineage>
</organism>
<dbReference type="GO" id="GO:0003723">
    <property type="term" value="F:RNA binding"/>
    <property type="evidence" value="ECO:0007669"/>
    <property type="project" value="InterPro"/>
</dbReference>
<reference evidence="3" key="1">
    <citation type="journal article" date="2023" name="Plant J.">
        <title>Genome sequences and population genomics provide insights into the demographic history, inbreeding, and mutation load of two 'living fossil' tree species of Dipteronia.</title>
        <authorList>
            <person name="Feng Y."/>
            <person name="Comes H.P."/>
            <person name="Chen J."/>
            <person name="Zhu S."/>
            <person name="Lu R."/>
            <person name="Zhang X."/>
            <person name="Li P."/>
            <person name="Qiu J."/>
            <person name="Olsen K.M."/>
            <person name="Qiu Y."/>
        </authorList>
    </citation>
    <scope>NUCLEOTIDE SEQUENCE</scope>
    <source>
        <strain evidence="3">KIB01</strain>
    </source>
</reference>
<protein>
    <recommendedName>
        <fullName evidence="5">Pentatricopeptide repeat-containing protein</fullName>
    </recommendedName>
</protein>
<dbReference type="PANTHER" id="PTHR47926">
    <property type="entry name" value="PENTATRICOPEPTIDE REPEAT-CONTAINING PROTEIN"/>
    <property type="match status" value="1"/>
</dbReference>
<proteinExistence type="predicted"/>
<gene>
    <name evidence="3" type="ORF">Ddye_022883</name>
</gene>
<evidence type="ECO:0000256" key="1">
    <source>
        <dbReference type="ARBA" id="ARBA00022737"/>
    </source>
</evidence>
<feature type="repeat" description="PPR" evidence="2">
    <location>
        <begin position="68"/>
        <end position="102"/>
    </location>
</feature>
<dbReference type="PANTHER" id="PTHR47926:SF486">
    <property type="entry name" value="(WILD MALAYSIAN BANANA) HYPOTHETICAL PROTEIN"/>
    <property type="match status" value="1"/>
</dbReference>
<comment type="caution">
    <text evidence="3">The sequence shown here is derived from an EMBL/GenBank/DDBJ whole genome shotgun (WGS) entry which is preliminary data.</text>
</comment>
<accession>A0AAD9TRX1</accession>